<dbReference type="STRING" id="796604.A0A2X0MRV0"/>
<organism evidence="4 5">
    <name type="scientific">Microbotryum silenes-dioicae</name>
    <dbReference type="NCBI Taxonomy" id="796604"/>
    <lineage>
        <taxon>Eukaryota</taxon>
        <taxon>Fungi</taxon>
        <taxon>Dikarya</taxon>
        <taxon>Basidiomycota</taxon>
        <taxon>Pucciniomycotina</taxon>
        <taxon>Microbotryomycetes</taxon>
        <taxon>Microbotryales</taxon>
        <taxon>Microbotryaceae</taxon>
        <taxon>Microbotryum</taxon>
    </lineage>
</organism>
<dbReference type="InterPro" id="IPR057326">
    <property type="entry name" value="KR_dom"/>
</dbReference>
<proteinExistence type="predicted"/>
<keyword evidence="2" id="KW-1133">Transmembrane helix</keyword>
<gene>
    <name evidence="4" type="primary">BQ5605_C018g08744</name>
    <name evidence="4" type="ORF">BQ5605_C018G08744</name>
</gene>
<evidence type="ECO:0000313" key="5">
    <source>
        <dbReference type="Proteomes" id="UP000249464"/>
    </source>
</evidence>
<evidence type="ECO:0000259" key="3">
    <source>
        <dbReference type="SMART" id="SM00822"/>
    </source>
</evidence>
<reference evidence="4 5" key="1">
    <citation type="submission" date="2016-11" db="EMBL/GenBank/DDBJ databases">
        <authorList>
            <person name="Jaros S."/>
            <person name="Januszkiewicz K."/>
            <person name="Wedrychowicz H."/>
        </authorList>
    </citation>
    <scope>NUCLEOTIDE SEQUENCE [LARGE SCALE GENOMIC DNA]</scope>
</reference>
<evidence type="ECO:0000256" key="1">
    <source>
        <dbReference type="SAM" id="MobiDB-lite"/>
    </source>
</evidence>
<keyword evidence="5" id="KW-1185">Reference proteome</keyword>
<accession>A0A2X0MRV0</accession>
<dbReference type="Pfam" id="PF00106">
    <property type="entry name" value="adh_short"/>
    <property type="match status" value="1"/>
</dbReference>
<feature type="transmembrane region" description="Helical" evidence="2">
    <location>
        <begin position="13"/>
        <end position="35"/>
    </location>
</feature>
<dbReference type="EMBL" id="FQNC01000020">
    <property type="protein sequence ID" value="SGY26539.1"/>
    <property type="molecule type" value="Genomic_DNA"/>
</dbReference>
<dbReference type="AlphaFoldDB" id="A0A2X0MRV0"/>
<dbReference type="GO" id="GO:0030148">
    <property type="term" value="P:sphingolipid biosynthetic process"/>
    <property type="evidence" value="ECO:0007669"/>
    <property type="project" value="TreeGrafter"/>
</dbReference>
<dbReference type="Gene3D" id="3.40.50.720">
    <property type="entry name" value="NAD(P)-binding Rossmann-like Domain"/>
    <property type="match status" value="1"/>
</dbReference>
<dbReference type="GO" id="GO:0005789">
    <property type="term" value="C:endoplasmic reticulum membrane"/>
    <property type="evidence" value="ECO:0007669"/>
    <property type="project" value="TreeGrafter"/>
</dbReference>
<feature type="compositionally biased region" description="Basic and acidic residues" evidence="1">
    <location>
        <begin position="366"/>
        <end position="375"/>
    </location>
</feature>
<dbReference type="InterPro" id="IPR002347">
    <property type="entry name" value="SDR_fam"/>
</dbReference>
<dbReference type="SUPFAM" id="SSF51735">
    <property type="entry name" value="NAD(P)-binding Rossmann-fold domains"/>
    <property type="match status" value="1"/>
</dbReference>
<feature type="domain" description="Ketoreductase" evidence="3">
    <location>
        <begin position="50"/>
        <end position="229"/>
    </location>
</feature>
<keyword evidence="2" id="KW-0472">Membrane</keyword>
<dbReference type="FunFam" id="3.40.50.720:FF:000468">
    <property type="entry name" value="Short-chain dehydrogenase, putative"/>
    <property type="match status" value="1"/>
</dbReference>
<dbReference type="GO" id="GO:0006666">
    <property type="term" value="P:3-keto-sphinganine metabolic process"/>
    <property type="evidence" value="ECO:0007669"/>
    <property type="project" value="TreeGrafter"/>
</dbReference>
<dbReference type="GO" id="GO:0047560">
    <property type="term" value="F:3-dehydrosphinganine reductase activity"/>
    <property type="evidence" value="ECO:0007669"/>
    <property type="project" value="TreeGrafter"/>
</dbReference>
<dbReference type="PANTHER" id="PTHR43550:SF3">
    <property type="entry name" value="3-KETODIHYDROSPHINGOSINE REDUCTASE"/>
    <property type="match status" value="1"/>
</dbReference>
<feature type="region of interest" description="Disordered" evidence="1">
    <location>
        <begin position="348"/>
        <end position="375"/>
    </location>
</feature>
<dbReference type="InterPro" id="IPR036291">
    <property type="entry name" value="NAD(P)-bd_dom_sf"/>
</dbReference>
<feature type="compositionally biased region" description="Low complexity" evidence="1">
    <location>
        <begin position="352"/>
        <end position="362"/>
    </location>
</feature>
<evidence type="ECO:0000256" key="2">
    <source>
        <dbReference type="SAM" id="Phobius"/>
    </source>
</evidence>
<keyword evidence="2" id="KW-0812">Transmembrane</keyword>
<dbReference type="PRINTS" id="PR00081">
    <property type="entry name" value="GDHRDH"/>
</dbReference>
<evidence type="ECO:0000313" key="4">
    <source>
        <dbReference type="EMBL" id="SGY26539.1"/>
    </source>
</evidence>
<name>A0A2X0MRV0_9BASI</name>
<dbReference type="Proteomes" id="UP000249464">
    <property type="component" value="Unassembled WGS sequence"/>
</dbReference>
<protein>
    <submittedName>
        <fullName evidence="4">BQ5605_C018g08744 protein</fullName>
    </submittedName>
</protein>
<feature type="transmembrane region" description="Helical" evidence="2">
    <location>
        <begin position="180"/>
        <end position="198"/>
    </location>
</feature>
<dbReference type="PANTHER" id="PTHR43550">
    <property type="entry name" value="3-KETODIHYDROSPHINGOSINE REDUCTASE"/>
    <property type="match status" value="1"/>
</dbReference>
<sequence length="375" mass="40906">MSSAYTWIPSSNAIPYITATFALLVSIVALMSFLWRRRIDFSGKHCYIGGGSEGLGLALACLLVERGAHVSIVSRSKAKLDAAIPRIETHRQSPSQHIASYACDLTLADDAAAALNLACETFGSAPDFVFACAGGAVPGLFADLDAERHWQCLQWNFKTALCTIHEATRRMQQEGRPGQIVLTASILAMMGFAGYSSYTPSKYAIRGLAESLRNELQIYGISVHLFLPATILSPGFVEEQKLKPAITRRIEGPDEGQTPEVVAAHMVRGLERNDFYITYEPVGHMLRNSRGITPRNNALIDTLWGIAGTIALPIWRMLSPDSEVRAEAKRVLSARTMQLGSTMSAGTVFPRSAQSASQPSSHHSLHSFEKREEGI</sequence>
<dbReference type="SMART" id="SM00822">
    <property type="entry name" value="PKS_KR"/>
    <property type="match status" value="1"/>
</dbReference>